<reference evidence="2" key="1">
    <citation type="submission" date="2022-05" db="EMBL/GenBank/DDBJ databases">
        <title>Expanded diversity of anoxic marine methylotrophy in a Black Sea sulfate reducing microorganism.</title>
        <authorList>
            <person name="Fischer P.Q."/>
            <person name="Stams A.J.M."/>
            <person name="Villanueva L."/>
            <person name="Sousa D.Z."/>
        </authorList>
    </citation>
    <scope>NUCLEOTIDE SEQUENCE</scope>
    <source>
        <strain evidence="2">P130</strain>
    </source>
</reference>
<evidence type="ECO:0000259" key="1">
    <source>
        <dbReference type="PROSITE" id="PS51192"/>
    </source>
</evidence>
<feature type="domain" description="Helicase ATP-binding" evidence="1">
    <location>
        <begin position="25"/>
        <end position="174"/>
    </location>
</feature>
<dbReference type="Gene3D" id="3.40.50.300">
    <property type="entry name" value="P-loop containing nucleotide triphosphate hydrolases"/>
    <property type="match status" value="2"/>
</dbReference>
<proteinExistence type="predicted"/>
<dbReference type="InterPro" id="IPR001650">
    <property type="entry name" value="Helicase_C-like"/>
</dbReference>
<dbReference type="InterPro" id="IPR027417">
    <property type="entry name" value="P-loop_NTPase"/>
</dbReference>
<dbReference type="SUPFAM" id="SSF52540">
    <property type="entry name" value="P-loop containing nucleoside triphosphate hydrolases"/>
    <property type="match status" value="1"/>
</dbReference>
<dbReference type="Proteomes" id="UP001176021">
    <property type="component" value="Unassembled WGS sequence"/>
</dbReference>
<gene>
    <name evidence="2" type="ORF">M8H41_09485</name>
</gene>
<name>A0ABT8QP15_9FIRM</name>
<protein>
    <submittedName>
        <fullName evidence="2">DNA helicase</fullName>
    </submittedName>
</protein>
<dbReference type="RefSeq" id="WP_302048597.1">
    <property type="nucleotide sequence ID" value="NZ_JAMJEV010000006.1"/>
</dbReference>
<keyword evidence="2" id="KW-0378">Hydrolase</keyword>
<dbReference type="InterPro" id="IPR014001">
    <property type="entry name" value="Helicase_ATP-bd"/>
</dbReference>
<keyword evidence="2" id="KW-0347">Helicase</keyword>
<dbReference type="GO" id="GO:0004386">
    <property type="term" value="F:helicase activity"/>
    <property type="evidence" value="ECO:0007669"/>
    <property type="project" value="UniProtKB-KW"/>
</dbReference>
<sequence>MEISYVKFNDINNIRVSEVVTIDRIKQWKAGDHITIKAGTGAGKSYFIKNILYAQAKRDNRKILMLIHRKNCVTQFKKELIRDKKTDVIDIMTYQKLENLFFKSPEDISLWQYQYIVCDEFHYFMGDAAFSKTTDISLDLILEQISSIKIFMSATGDYTKQYLNEIKGIRTSSYELPINYNFIKDLTFFKTDETLEDIIEEAIENNYKMILFIQSAKKAYELYEKHKDHCLFNCSKTNTTYSKFVNQEKIDNLLANEKFDELILITTCCMDTGVNIIDLDLNHIVCDVEDTGTLIQCIGRKRVQNISDKIYLYIKVINNKSLGGKKSKLAQKIKMAEFLKEHTVKEFISKYPREYDYSNIVYDAIVKEEDKGTKKVNDLMFYKCKIDIYEIEQIFKVGYCNYIKELLGNDQYLIIENELKIINLRVI</sequence>
<keyword evidence="2" id="KW-0067">ATP-binding</keyword>
<accession>A0ABT8QP15</accession>
<dbReference type="EMBL" id="JAMJEV010000006">
    <property type="protein sequence ID" value="MDO0823086.1"/>
    <property type="molecule type" value="Genomic_DNA"/>
</dbReference>
<dbReference type="Pfam" id="PF00271">
    <property type="entry name" value="Helicase_C"/>
    <property type="match status" value="1"/>
</dbReference>
<keyword evidence="2" id="KW-0547">Nucleotide-binding</keyword>
<dbReference type="PROSITE" id="PS51192">
    <property type="entry name" value="HELICASE_ATP_BIND_1"/>
    <property type="match status" value="1"/>
</dbReference>
<dbReference type="SMART" id="SM00487">
    <property type="entry name" value="DEXDc"/>
    <property type="match status" value="1"/>
</dbReference>
<comment type="caution">
    <text evidence="2">The sequence shown here is derived from an EMBL/GenBank/DDBJ whole genome shotgun (WGS) entry which is preliminary data.</text>
</comment>
<evidence type="ECO:0000313" key="2">
    <source>
        <dbReference type="EMBL" id="MDO0823086.1"/>
    </source>
</evidence>
<keyword evidence="3" id="KW-1185">Reference proteome</keyword>
<evidence type="ECO:0000313" key="3">
    <source>
        <dbReference type="Proteomes" id="UP001176021"/>
    </source>
</evidence>
<organism evidence="2 3">
    <name type="scientific">Desulfosporosinus nitroreducens</name>
    <dbReference type="NCBI Taxonomy" id="2018668"/>
    <lineage>
        <taxon>Bacteria</taxon>
        <taxon>Bacillati</taxon>
        <taxon>Bacillota</taxon>
        <taxon>Clostridia</taxon>
        <taxon>Eubacteriales</taxon>
        <taxon>Desulfitobacteriaceae</taxon>
        <taxon>Desulfosporosinus</taxon>
    </lineage>
</organism>